<dbReference type="Pfam" id="PF07176">
    <property type="entry name" value="DUF1400"/>
    <property type="match status" value="1"/>
</dbReference>
<dbReference type="RefSeq" id="WP_069966938.1">
    <property type="nucleotide sequence ID" value="NZ_CM124774.1"/>
</dbReference>
<gene>
    <name evidence="2" type="ORF">BH720_09435</name>
</gene>
<evidence type="ECO:0000313" key="2">
    <source>
        <dbReference type="EMBL" id="OEJ75458.1"/>
    </source>
</evidence>
<dbReference type="AlphaFoldDB" id="A0A1E5QLF8"/>
<dbReference type="InterPro" id="IPR010802">
    <property type="entry name" value="DUF1400"/>
</dbReference>
<proteinExistence type="predicted"/>
<comment type="caution">
    <text evidence="2">The sequence shown here is derived from an EMBL/GenBank/DDBJ whole genome shotgun (WGS) entry which is preliminary data.</text>
</comment>
<dbReference type="STRING" id="1781255.BH720_09435"/>
<name>A0A1E5QLF8_9CYAN</name>
<feature type="domain" description="DUF1400" evidence="1">
    <location>
        <begin position="26"/>
        <end position="150"/>
    </location>
</feature>
<dbReference type="EMBL" id="MJGC01000050">
    <property type="protein sequence ID" value="OEJ75458.1"/>
    <property type="molecule type" value="Genomic_DNA"/>
</dbReference>
<reference evidence="2" key="1">
    <citation type="submission" date="2016-09" db="EMBL/GenBank/DDBJ databases">
        <title>Draft genome of thermotolerant cyanobacterium Desertifilum sp. strain IPPAS B-1220.</title>
        <authorList>
            <person name="Sinetova M.A."/>
            <person name="Bolakhan K."/>
            <person name="Zayadan B.K."/>
            <person name="Mironov K.S."/>
            <person name="Ustinova V."/>
            <person name="Kupriyanova E.V."/>
            <person name="Sidorov R.A."/>
            <person name="Skrypnik A.N."/>
            <person name="Gogoleva N.E."/>
            <person name="Gogolev Y.V."/>
            <person name="Los D.A."/>
        </authorList>
    </citation>
    <scope>NUCLEOTIDE SEQUENCE [LARGE SCALE GENOMIC DNA]</scope>
    <source>
        <strain evidence="2">IPPAS B-1220</strain>
    </source>
</reference>
<protein>
    <recommendedName>
        <fullName evidence="1">DUF1400 domain-containing protein</fullName>
    </recommendedName>
</protein>
<sequence length="179" mass="19700">MSLKGLRYGVLGLAIALLVPLSPAWAAETVVLKFLIFRESIAVSELSTFAETGELSPALRAYMAMSKQDPQAVQSVLTRQVPVNLIVMDRVLNSPVGDVVLDRLSEAIHTPSNQANRQALRSALVLSASDDNRISLIEVIENYPTQEVHVEGDRLLEAYNQLSRLTGRVQDILKILRLP</sequence>
<accession>A0A1E5QLF8</accession>
<dbReference type="OrthoDB" id="454181at2"/>
<organism evidence="2">
    <name type="scientific">Desertifilum tharense IPPAS B-1220</name>
    <dbReference type="NCBI Taxonomy" id="1781255"/>
    <lineage>
        <taxon>Bacteria</taxon>
        <taxon>Bacillati</taxon>
        <taxon>Cyanobacteriota</taxon>
        <taxon>Cyanophyceae</taxon>
        <taxon>Desertifilales</taxon>
        <taxon>Desertifilaceae</taxon>
        <taxon>Desertifilum</taxon>
    </lineage>
</organism>
<evidence type="ECO:0000259" key="1">
    <source>
        <dbReference type="Pfam" id="PF07176"/>
    </source>
</evidence>